<feature type="signal peptide" evidence="1">
    <location>
        <begin position="1"/>
        <end position="21"/>
    </location>
</feature>
<feature type="chain" id="PRO_5043495269" evidence="1">
    <location>
        <begin position="22"/>
        <end position="306"/>
    </location>
</feature>
<protein>
    <submittedName>
        <fullName evidence="2">Fucolectin-related molecule</fullName>
    </submittedName>
</protein>
<keyword evidence="3" id="KW-1185">Reference proteome</keyword>
<evidence type="ECO:0000313" key="2">
    <source>
        <dbReference type="EMBL" id="GFN88996.1"/>
    </source>
</evidence>
<dbReference type="EMBL" id="BLXT01001900">
    <property type="protein sequence ID" value="GFN88996.1"/>
    <property type="molecule type" value="Genomic_DNA"/>
</dbReference>
<organism evidence="2 3">
    <name type="scientific">Plakobranchus ocellatus</name>
    <dbReference type="NCBI Taxonomy" id="259542"/>
    <lineage>
        <taxon>Eukaryota</taxon>
        <taxon>Metazoa</taxon>
        <taxon>Spiralia</taxon>
        <taxon>Lophotrochozoa</taxon>
        <taxon>Mollusca</taxon>
        <taxon>Gastropoda</taxon>
        <taxon>Heterobranchia</taxon>
        <taxon>Euthyneura</taxon>
        <taxon>Panpulmonata</taxon>
        <taxon>Sacoglossa</taxon>
        <taxon>Placobranchoidea</taxon>
        <taxon>Plakobranchidae</taxon>
        <taxon>Plakobranchus</taxon>
    </lineage>
</organism>
<sequence length="306" mass="34183">MLKFITLFSTVLATLASPTTAKCRERGWFGSKCQYMCHCENGLQCDRTTGACPGKCERGWFGPACQYERIRFSDFDETKPPSPTFSVLSDDQQTTCIGSPERAFIDLWSYNYALTWLRIQGSSAEDLSELQFSPLKGPAFSCRSAIVDSTTVDFFCHNAESSILLAIWNPKKAVLCSVYISRDSYDRLLNGFTLVAYDEDGKPVYHQTDTEPEYIYTLEVPFERFIAKPVKSVEIVKYKHAKVLSLCEVMLFGDSACPAGKFGRECERDCNCADRQDACFVSTGSCPSGCAPGYTGEGCWTTQSYM</sequence>
<accession>A0AAV3Z1C2</accession>
<name>A0AAV3Z1C2_9GAST</name>
<keyword evidence="1" id="KW-0732">Signal</keyword>
<dbReference type="AlphaFoldDB" id="A0AAV3Z1C2"/>
<dbReference type="Proteomes" id="UP000735302">
    <property type="component" value="Unassembled WGS sequence"/>
</dbReference>
<gene>
    <name evidence="2" type="ORF">PoB_001550200</name>
</gene>
<proteinExistence type="predicted"/>
<feature type="non-terminal residue" evidence="2">
    <location>
        <position position="306"/>
    </location>
</feature>
<evidence type="ECO:0000256" key="1">
    <source>
        <dbReference type="SAM" id="SignalP"/>
    </source>
</evidence>
<dbReference type="PANTHER" id="PTHR26391">
    <property type="entry name" value="INACTIVE TYROSINE-PROTEIN KINASE 7"/>
    <property type="match status" value="1"/>
</dbReference>
<dbReference type="PANTHER" id="PTHR26391:SF18">
    <property type="entry name" value="PROTEIN KINASE RECEPTOR TIE-1, PUTATIVE-RELATED"/>
    <property type="match status" value="1"/>
</dbReference>
<comment type="caution">
    <text evidence="2">The sequence shown here is derived from an EMBL/GenBank/DDBJ whole genome shotgun (WGS) entry which is preliminary data.</text>
</comment>
<dbReference type="Gene3D" id="2.170.300.10">
    <property type="entry name" value="Tie2 ligand-binding domain superfamily"/>
    <property type="match status" value="2"/>
</dbReference>
<reference evidence="2 3" key="1">
    <citation type="journal article" date="2021" name="Elife">
        <title>Chloroplast acquisition without the gene transfer in kleptoplastic sea slugs, Plakobranchus ocellatus.</title>
        <authorList>
            <person name="Maeda T."/>
            <person name="Takahashi S."/>
            <person name="Yoshida T."/>
            <person name="Shimamura S."/>
            <person name="Takaki Y."/>
            <person name="Nagai Y."/>
            <person name="Toyoda A."/>
            <person name="Suzuki Y."/>
            <person name="Arimoto A."/>
            <person name="Ishii H."/>
            <person name="Satoh N."/>
            <person name="Nishiyama T."/>
            <person name="Hasebe M."/>
            <person name="Maruyama T."/>
            <person name="Minagawa J."/>
            <person name="Obokata J."/>
            <person name="Shigenobu S."/>
        </authorList>
    </citation>
    <scope>NUCLEOTIDE SEQUENCE [LARGE SCALE GENOMIC DNA]</scope>
</reference>
<evidence type="ECO:0000313" key="3">
    <source>
        <dbReference type="Proteomes" id="UP000735302"/>
    </source>
</evidence>